<evidence type="ECO:0000256" key="2">
    <source>
        <dbReference type="ARBA" id="ARBA00022692"/>
    </source>
</evidence>
<dbReference type="Proteomes" id="UP000095282">
    <property type="component" value="Unplaced"/>
</dbReference>
<feature type="transmembrane region" description="Helical" evidence="5">
    <location>
        <begin position="12"/>
        <end position="35"/>
    </location>
</feature>
<evidence type="ECO:0000313" key="7">
    <source>
        <dbReference type="WBParaSite" id="Csp11.Scaffold629.g7762.t1"/>
    </source>
</evidence>
<feature type="transmembrane region" description="Helical" evidence="5">
    <location>
        <begin position="47"/>
        <end position="71"/>
    </location>
</feature>
<dbReference type="PANTHER" id="PTHR46561:SF3">
    <property type="entry name" value="G_PROTEIN_RECEP_F1_2 DOMAIN-CONTAINING PROTEIN"/>
    <property type="match status" value="1"/>
</dbReference>
<feature type="transmembrane region" description="Helical" evidence="5">
    <location>
        <begin position="188"/>
        <end position="205"/>
    </location>
</feature>
<protein>
    <submittedName>
        <fullName evidence="7">Serpentine Receptor, class AB (Class A-like)</fullName>
    </submittedName>
</protein>
<comment type="subcellular location">
    <subcellularLocation>
        <location evidence="1">Membrane</location>
        <topology evidence="1">Multi-pass membrane protein</topology>
    </subcellularLocation>
</comment>
<accession>A0A1I7UBV6</accession>
<dbReference type="AlphaFoldDB" id="A0A1I7UBV6"/>
<name>A0A1I7UBV6_9PELO</name>
<feature type="transmembrane region" description="Helical" evidence="5">
    <location>
        <begin position="91"/>
        <end position="117"/>
    </location>
</feature>
<evidence type="ECO:0000256" key="1">
    <source>
        <dbReference type="ARBA" id="ARBA00004141"/>
    </source>
</evidence>
<dbReference type="STRING" id="1561998.A0A1I7UBV6"/>
<evidence type="ECO:0000256" key="4">
    <source>
        <dbReference type="ARBA" id="ARBA00023136"/>
    </source>
</evidence>
<dbReference type="eggNOG" id="ENOG502THQX">
    <property type="taxonomic scope" value="Eukaryota"/>
</dbReference>
<proteinExistence type="predicted"/>
<keyword evidence="4 5" id="KW-0472">Membrane</keyword>
<keyword evidence="6" id="KW-1185">Reference proteome</keyword>
<sequence length="232" mass="26477">MIPNVQRCLLLQFICAIGLCITSHTVISLIIENIVATKYISRYESIGICVGLVCALVQMIISSVHLVSLFIGVEIEGVVMTYCIVERNSQLSIDIISAFLIFLIQILARVVLEYLFYKNNKLDKGKKTSTLSTRFQIRRNLEVIIILKTFLNISILFLGFHAFASMTIQNHKNDVTRPVYFALVEFNSFHPMLGVISIFSMHFMLKKSQRKVNQTTVIHVKSKWVGDPFDKR</sequence>
<evidence type="ECO:0000256" key="3">
    <source>
        <dbReference type="ARBA" id="ARBA00022989"/>
    </source>
</evidence>
<dbReference type="GO" id="GO:0016020">
    <property type="term" value="C:membrane"/>
    <property type="evidence" value="ECO:0007669"/>
    <property type="project" value="UniProtKB-SubCell"/>
</dbReference>
<dbReference type="WBParaSite" id="Csp11.Scaffold629.g7762.t1">
    <property type="protein sequence ID" value="Csp11.Scaffold629.g7762.t1"/>
    <property type="gene ID" value="Csp11.Scaffold629.g7762"/>
</dbReference>
<dbReference type="Pfam" id="PF10292">
    <property type="entry name" value="7TM_GPCR_Srab"/>
    <property type="match status" value="1"/>
</dbReference>
<dbReference type="PANTHER" id="PTHR46561">
    <property type="entry name" value="SERPENTINE RECEPTOR, CLASS AB (CLASS A-LIKE)-RELATED"/>
    <property type="match status" value="1"/>
</dbReference>
<keyword evidence="3 5" id="KW-1133">Transmembrane helix</keyword>
<evidence type="ECO:0000313" key="6">
    <source>
        <dbReference type="Proteomes" id="UP000095282"/>
    </source>
</evidence>
<organism evidence="6 7">
    <name type="scientific">Caenorhabditis tropicalis</name>
    <dbReference type="NCBI Taxonomy" id="1561998"/>
    <lineage>
        <taxon>Eukaryota</taxon>
        <taxon>Metazoa</taxon>
        <taxon>Ecdysozoa</taxon>
        <taxon>Nematoda</taxon>
        <taxon>Chromadorea</taxon>
        <taxon>Rhabditida</taxon>
        <taxon>Rhabditina</taxon>
        <taxon>Rhabditomorpha</taxon>
        <taxon>Rhabditoidea</taxon>
        <taxon>Rhabditidae</taxon>
        <taxon>Peloderinae</taxon>
        <taxon>Caenorhabditis</taxon>
    </lineage>
</organism>
<feature type="transmembrane region" description="Helical" evidence="5">
    <location>
        <begin position="143"/>
        <end position="168"/>
    </location>
</feature>
<keyword evidence="2 5" id="KW-0812">Transmembrane</keyword>
<evidence type="ECO:0000256" key="5">
    <source>
        <dbReference type="SAM" id="Phobius"/>
    </source>
</evidence>
<dbReference type="InterPro" id="IPR019408">
    <property type="entry name" value="7TM_GPCR_serpentine_rcpt_Srab"/>
</dbReference>
<reference evidence="7" key="1">
    <citation type="submission" date="2016-11" db="UniProtKB">
        <authorList>
            <consortium name="WormBaseParasite"/>
        </authorList>
    </citation>
    <scope>IDENTIFICATION</scope>
</reference>
<dbReference type="InterPro" id="IPR053286">
    <property type="entry name" value="Nematode_rcpt-like_srab"/>
</dbReference>